<protein>
    <submittedName>
        <fullName evidence="3">Tripartite tricarboxylate transporter permease</fullName>
    </submittedName>
</protein>
<dbReference type="EMBL" id="VUKA01000022">
    <property type="protein sequence ID" value="KAA2211532.1"/>
    <property type="molecule type" value="Genomic_DNA"/>
</dbReference>
<feature type="transmembrane region" description="Helical" evidence="1">
    <location>
        <begin position="144"/>
        <end position="161"/>
    </location>
</feature>
<dbReference type="PANTHER" id="PTHR35342:SF5">
    <property type="entry name" value="TRICARBOXYLIC TRANSPORT PROTEIN"/>
    <property type="match status" value="1"/>
</dbReference>
<feature type="transmembrane region" description="Helical" evidence="1">
    <location>
        <begin position="106"/>
        <end position="132"/>
    </location>
</feature>
<feature type="transmembrane region" description="Helical" evidence="1">
    <location>
        <begin position="312"/>
        <end position="336"/>
    </location>
</feature>
<keyword evidence="1" id="KW-1133">Transmembrane helix</keyword>
<dbReference type="PANTHER" id="PTHR35342">
    <property type="entry name" value="TRICARBOXYLIC TRANSPORT PROTEIN"/>
    <property type="match status" value="1"/>
</dbReference>
<evidence type="ECO:0000313" key="4">
    <source>
        <dbReference type="Proteomes" id="UP000322110"/>
    </source>
</evidence>
<dbReference type="AlphaFoldDB" id="A0A5B2TAI5"/>
<feature type="transmembrane region" description="Helical" evidence="1">
    <location>
        <begin position="12"/>
        <end position="45"/>
    </location>
</feature>
<keyword evidence="1" id="KW-0812">Transmembrane</keyword>
<organism evidence="3 4">
    <name type="scientific">Teichococcus oryzae</name>
    <dbReference type="NCBI Taxonomy" id="1608942"/>
    <lineage>
        <taxon>Bacteria</taxon>
        <taxon>Pseudomonadati</taxon>
        <taxon>Pseudomonadota</taxon>
        <taxon>Alphaproteobacteria</taxon>
        <taxon>Acetobacterales</taxon>
        <taxon>Roseomonadaceae</taxon>
        <taxon>Roseomonas</taxon>
    </lineage>
</organism>
<feature type="transmembrane region" description="Helical" evidence="1">
    <location>
        <begin position="352"/>
        <end position="375"/>
    </location>
</feature>
<feature type="transmembrane region" description="Helical" evidence="1">
    <location>
        <begin position="168"/>
        <end position="185"/>
    </location>
</feature>
<feature type="transmembrane region" description="Helical" evidence="1">
    <location>
        <begin position="197"/>
        <end position="217"/>
    </location>
</feature>
<reference evidence="3 4" key="1">
    <citation type="journal article" date="2015" name="Int. J. Syst. Evol. Microbiol.">
        <title>Roseomonas oryzae sp. nov., isolated from paddy rhizosphere soil.</title>
        <authorList>
            <person name="Ramaprasad E.V."/>
            <person name="Sasikala Ch."/>
            <person name="Ramana Ch.V."/>
        </authorList>
    </citation>
    <scope>NUCLEOTIDE SEQUENCE [LARGE SCALE GENOMIC DNA]</scope>
    <source>
        <strain evidence="3 4">KCTC 42542</strain>
    </source>
</reference>
<dbReference type="Pfam" id="PF01970">
    <property type="entry name" value="TctA"/>
    <property type="match status" value="1"/>
</dbReference>
<keyword evidence="4" id="KW-1185">Reference proteome</keyword>
<proteinExistence type="predicted"/>
<evidence type="ECO:0000313" key="3">
    <source>
        <dbReference type="EMBL" id="KAA2211532.1"/>
    </source>
</evidence>
<dbReference type="RefSeq" id="WP_149813985.1">
    <property type="nucleotide sequence ID" value="NZ_VUKA01000022.1"/>
</dbReference>
<dbReference type="OrthoDB" id="7256204at2"/>
<comment type="caution">
    <text evidence="3">The sequence shown here is derived from an EMBL/GenBank/DDBJ whole genome shotgun (WGS) entry which is preliminary data.</text>
</comment>
<name>A0A5B2TAI5_9PROT</name>
<accession>A0A5B2TAI5</accession>
<gene>
    <name evidence="3" type="ORF">F0Q34_19465</name>
</gene>
<feature type="transmembrane region" description="Helical" evidence="1">
    <location>
        <begin position="387"/>
        <end position="404"/>
    </location>
</feature>
<evidence type="ECO:0000256" key="1">
    <source>
        <dbReference type="SAM" id="Phobius"/>
    </source>
</evidence>
<dbReference type="Proteomes" id="UP000322110">
    <property type="component" value="Unassembled WGS sequence"/>
</dbReference>
<evidence type="ECO:0000259" key="2">
    <source>
        <dbReference type="Pfam" id="PF01970"/>
    </source>
</evidence>
<dbReference type="InterPro" id="IPR002823">
    <property type="entry name" value="DUF112_TM"/>
</dbReference>
<feature type="transmembrane region" description="Helical" evidence="1">
    <location>
        <begin position="57"/>
        <end position="79"/>
    </location>
</feature>
<feature type="transmembrane region" description="Helical" evidence="1">
    <location>
        <begin position="467"/>
        <end position="487"/>
    </location>
</feature>
<sequence length="495" mass="52345">MDSLLAAFGHVFEPYTLIVILLASVLGMVLGAIPGLTAVMGAALLVPFTFFMDPVPAIASIVALTAMAIFSGDIPAALVRIPGTPASAAYADEAYKLTQQGQPWRGLGMCMGASAIGGIFGTIVLIFAAPTLARFATQFSSPEYFWLGILGLTCATFLSSGSPLRGMLALLIGLFISCIGIDIATGVTRFDFGSTELMGGVDFVPALVGFFAIPELIRLMTVRETKKAAIPPYGSPFRDLLRDLWQWRVQVLRGNVVGTLIGALPGAGADIAAWVSYAVSKKFSRTPEKFGTGHLEGLAEAGASNNSALAGAWVPTIVFGIPGDSITAIVIGVLILKGMEPGPAIFVKSPDLIYAIFIVFILANLLMVPLGWAVIRIARHILAVPRGVIAAFVLVACIIGSYAINNSLFDVGMMLAMGALGWFMEENEIPVAPAILGLVLGKMVEFNFIQTLMKGEGDPLTLISRPIAAVLALSVALIWAWTAWSFWSRRRAHAA</sequence>
<keyword evidence="1" id="KW-0472">Membrane</keyword>
<feature type="domain" description="DUF112" evidence="2">
    <location>
        <begin position="17"/>
        <end position="436"/>
    </location>
</feature>